<feature type="transmembrane region" description="Helical" evidence="7">
    <location>
        <begin position="469"/>
        <end position="495"/>
    </location>
</feature>
<feature type="transmembrane region" description="Helical" evidence="7">
    <location>
        <begin position="339"/>
        <end position="358"/>
    </location>
</feature>
<evidence type="ECO:0000256" key="5">
    <source>
        <dbReference type="ARBA" id="ARBA00022989"/>
    </source>
</evidence>
<keyword evidence="4 7" id="KW-0812">Transmembrane</keyword>
<keyword evidence="6 7" id="KW-0472">Membrane</keyword>
<reference evidence="9" key="1">
    <citation type="submission" date="2022-03" db="EMBL/GenBank/DDBJ databases">
        <title>The complete genome sequence of a Methyloterrigena soli.</title>
        <authorList>
            <person name="Zi Z."/>
        </authorList>
    </citation>
    <scope>NUCLEOTIDE SEQUENCE</scope>
    <source>
        <strain evidence="9">M48</strain>
    </source>
</reference>
<dbReference type="SUPFAM" id="SSF103473">
    <property type="entry name" value="MFS general substrate transporter"/>
    <property type="match status" value="1"/>
</dbReference>
<keyword evidence="5 7" id="KW-1133">Transmembrane helix</keyword>
<evidence type="ECO:0000256" key="1">
    <source>
        <dbReference type="ARBA" id="ARBA00004651"/>
    </source>
</evidence>
<comment type="subcellular location">
    <subcellularLocation>
        <location evidence="1">Cell membrane</location>
        <topology evidence="1">Multi-pass membrane protein</topology>
    </subcellularLocation>
</comment>
<dbReference type="InterPro" id="IPR011701">
    <property type="entry name" value="MFS"/>
</dbReference>
<dbReference type="GO" id="GO:0005886">
    <property type="term" value="C:plasma membrane"/>
    <property type="evidence" value="ECO:0007669"/>
    <property type="project" value="UniProtKB-SubCell"/>
</dbReference>
<dbReference type="Pfam" id="PF07690">
    <property type="entry name" value="MFS_1"/>
    <property type="match status" value="1"/>
</dbReference>
<dbReference type="InterPro" id="IPR004638">
    <property type="entry name" value="EmrB-like"/>
</dbReference>
<name>A0AA41QKZ7_9HYPH</name>
<dbReference type="RefSeq" id="WP_281735530.1">
    <property type="nucleotide sequence ID" value="NZ_JAKETQ010000001.1"/>
</dbReference>
<accession>A0AA41QKZ7</accession>
<feature type="transmembrane region" description="Helical" evidence="7">
    <location>
        <begin position="364"/>
        <end position="386"/>
    </location>
</feature>
<feature type="transmembrane region" description="Helical" evidence="7">
    <location>
        <begin position="307"/>
        <end position="327"/>
    </location>
</feature>
<feature type="transmembrane region" description="Helical" evidence="7">
    <location>
        <begin position="236"/>
        <end position="254"/>
    </location>
</feature>
<feature type="transmembrane region" description="Helical" evidence="7">
    <location>
        <begin position="147"/>
        <end position="168"/>
    </location>
</feature>
<evidence type="ECO:0000256" key="7">
    <source>
        <dbReference type="SAM" id="Phobius"/>
    </source>
</evidence>
<comment type="caution">
    <text evidence="9">The sequence shown here is derived from an EMBL/GenBank/DDBJ whole genome shotgun (WGS) entry which is preliminary data.</text>
</comment>
<keyword evidence="2" id="KW-0813">Transport</keyword>
<organism evidence="9 10">
    <name type="scientific">Paradevosia shaoguanensis</name>
    <dbReference type="NCBI Taxonomy" id="1335043"/>
    <lineage>
        <taxon>Bacteria</taxon>
        <taxon>Pseudomonadati</taxon>
        <taxon>Pseudomonadota</taxon>
        <taxon>Alphaproteobacteria</taxon>
        <taxon>Hyphomicrobiales</taxon>
        <taxon>Devosiaceae</taxon>
        <taxon>Paradevosia</taxon>
    </lineage>
</organism>
<feature type="domain" description="Major facilitator superfamily (MFS) profile" evidence="8">
    <location>
        <begin position="21"/>
        <end position="500"/>
    </location>
</feature>
<dbReference type="GO" id="GO:0022857">
    <property type="term" value="F:transmembrane transporter activity"/>
    <property type="evidence" value="ECO:0007669"/>
    <property type="project" value="InterPro"/>
</dbReference>
<evidence type="ECO:0000313" key="10">
    <source>
        <dbReference type="Proteomes" id="UP001156140"/>
    </source>
</evidence>
<dbReference type="EMBL" id="JALAZD010000001">
    <property type="protein sequence ID" value="MCI0126781.1"/>
    <property type="molecule type" value="Genomic_DNA"/>
</dbReference>
<dbReference type="InterPro" id="IPR020846">
    <property type="entry name" value="MFS_dom"/>
</dbReference>
<dbReference type="PROSITE" id="PS50850">
    <property type="entry name" value="MFS"/>
    <property type="match status" value="1"/>
</dbReference>
<evidence type="ECO:0000256" key="4">
    <source>
        <dbReference type="ARBA" id="ARBA00022692"/>
    </source>
</evidence>
<feature type="transmembrane region" description="Helical" evidence="7">
    <location>
        <begin position="174"/>
        <end position="193"/>
    </location>
</feature>
<feature type="transmembrane region" description="Helical" evidence="7">
    <location>
        <begin position="205"/>
        <end position="224"/>
    </location>
</feature>
<dbReference type="AlphaFoldDB" id="A0AA41QKZ7"/>
<dbReference type="Gene3D" id="1.20.1720.10">
    <property type="entry name" value="Multidrug resistance protein D"/>
    <property type="match status" value="1"/>
</dbReference>
<feature type="transmembrane region" description="Helical" evidence="7">
    <location>
        <begin position="55"/>
        <end position="74"/>
    </location>
</feature>
<dbReference type="PANTHER" id="PTHR23501:SF197">
    <property type="entry name" value="COMD"/>
    <property type="match status" value="1"/>
</dbReference>
<feature type="transmembrane region" description="Helical" evidence="7">
    <location>
        <begin position="274"/>
        <end position="295"/>
    </location>
</feature>
<gene>
    <name evidence="9" type="ORF">ML536_08070</name>
</gene>
<evidence type="ECO:0000313" key="9">
    <source>
        <dbReference type="EMBL" id="MCI0126781.1"/>
    </source>
</evidence>
<dbReference type="Proteomes" id="UP001156140">
    <property type="component" value="Unassembled WGS sequence"/>
</dbReference>
<protein>
    <submittedName>
        <fullName evidence="9">MFS transporter</fullName>
    </submittedName>
</protein>
<feature type="transmembrane region" description="Helical" evidence="7">
    <location>
        <begin position="86"/>
        <end position="105"/>
    </location>
</feature>
<dbReference type="InterPro" id="IPR036259">
    <property type="entry name" value="MFS_trans_sf"/>
</dbReference>
<dbReference type="PANTHER" id="PTHR23501">
    <property type="entry name" value="MAJOR FACILITATOR SUPERFAMILY"/>
    <property type="match status" value="1"/>
</dbReference>
<evidence type="ECO:0000256" key="2">
    <source>
        <dbReference type="ARBA" id="ARBA00022448"/>
    </source>
</evidence>
<keyword evidence="10" id="KW-1185">Reference proteome</keyword>
<dbReference type="Gene3D" id="1.20.1250.20">
    <property type="entry name" value="MFS general substrate transporter like domains"/>
    <property type="match status" value="1"/>
</dbReference>
<keyword evidence="3" id="KW-1003">Cell membrane</keyword>
<dbReference type="FunFam" id="1.20.1720.10:FF:000004">
    <property type="entry name" value="EmrB/QacA family drug resistance transporter"/>
    <property type="match status" value="1"/>
</dbReference>
<evidence type="ECO:0000256" key="3">
    <source>
        <dbReference type="ARBA" id="ARBA00022475"/>
    </source>
</evidence>
<proteinExistence type="predicted"/>
<dbReference type="NCBIfam" id="TIGR00711">
    <property type="entry name" value="efflux_EmrB"/>
    <property type="match status" value="1"/>
</dbReference>
<evidence type="ECO:0000259" key="8">
    <source>
        <dbReference type="PROSITE" id="PS50850"/>
    </source>
</evidence>
<sequence>MTYMAAASTPPVLSQRRKIVVYLAVLAGMFMASLDMQIIATALPTITEALGDLELFGWVGAGYLLVTAAVTPFYGKLGDLFGRKRVFMVAIALFTLGSLACGMAWSMQSLIAARVLQGLGGGGLMTSAFAIIADLFEPRERAKYQGFSSAVFTLSGLIGPVAGGFIAQSFGWEYIFLINLPVGILVIAVLAFAMPSFSPKRSHSIDYLGGLLLAGSVTALVFWAEEALGGSYSGPLIFILPIVVIAALTAFVMVERRAAEPILPLGILKNRQIALTLVMSILMGVATLGMLNYFALAMQMITGLPPAMAGLLFLPSSVGSLLAAIVSGNITARTGRYKIFPVIGMALGVAALYAFSFINAETPYWAIGILMFCFSICMGLQMQTLMVAVQSSAPKADVGAATGALTLSRMIGASLGLAANGGLLHGALQRAQNALPADVVAQLPAPLPDLTPKAVQELPPELGARMVEAFAAAFSNVLYFGAGLFAVGFLLALLLKDVRLPVQNKKTEENGAAMPAVAE</sequence>
<feature type="transmembrane region" description="Helical" evidence="7">
    <location>
        <begin position="111"/>
        <end position="135"/>
    </location>
</feature>
<feature type="transmembrane region" description="Helical" evidence="7">
    <location>
        <begin position="20"/>
        <end position="43"/>
    </location>
</feature>
<dbReference type="CDD" id="cd17502">
    <property type="entry name" value="MFS_Azr1_MDR_like"/>
    <property type="match status" value="1"/>
</dbReference>
<evidence type="ECO:0000256" key="6">
    <source>
        <dbReference type="ARBA" id="ARBA00023136"/>
    </source>
</evidence>